<name>A0A927GRR7_9BACL</name>
<evidence type="ECO:0000313" key="2">
    <source>
        <dbReference type="Proteomes" id="UP000621560"/>
    </source>
</evidence>
<dbReference type="RefSeq" id="WP_190917976.1">
    <property type="nucleotide sequence ID" value="NZ_JACXIZ010000019.1"/>
</dbReference>
<reference evidence="1" key="1">
    <citation type="submission" date="2020-09" db="EMBL/GenBank/DDBJ databases">
        <title>A novel bacterium of genus Paenibacillus, isolated from South China Sea.</title>
        <authorList>
            <person name="Huang H."/>
            <person name="Mo K."/>
            <person name="Hu Y."/>
        </authorList>
    </citation>
    <scope>NUCLEOTIDE SEQUENCE</scope>
    <source>
        <strain evidence="1">IB182496</strain>
    </source>
</reference>
<organism evidence="1 2">
    <name type="scientific">Paenibacillus sabuli</name>
    <dbReference type="NCBI Taxonomy" id="2772509"/>
    <lineage>
        <taxon>Bacteria</taxon>
        <taxon>Bacillati</taxon>
        <taxon>Bacillota</taxon>
        <taxon>Bacilli</taxon>
        <taxon>Bacillales</taxon>
        <taxon>Paenibacillaceae</taxon>
        <taxon>Paenibacillus</taxon>
    </lineage>
</organism>
<protein>
    <recommendedName>
        <fullName evidence="3">Glycosyltransferase subfamily 4-like N-terminal domain-containing protein</fullName>
    </recommendedName>
</protein>
<sequence length="455" mass="49254">MKIMLRNRRFQGGAAISALEYGKLMRRMYGEGEVELVAAGQYAGVQETYAAEGIRTYDVPYFENNHPWRNLTGLIRYVRVLRRERVDLIVAIAVCNGMLHRIVSRMLGIPVLTIVPGGEIPGSFAAIMGDTPLVVFSEENKRALTDAGYDESRIRLITNRLVFEPQAPAHMPAAHYARPLHGEPVRLLLISRLDGEKMRSVHYVLDCVAALVGAHQSAGASGATDGRPALGGTGAAVSASGPAALPPIRLTLLGDGDYIAEVRARAAAINAAAGGEVVRVAGFRRDVKAHIDDAHIVFGKGRSIIEPVYHGRIAFVVNEAEQMWQCTPQTLPRLQATNFSGRALQQPDALVLLERRIREAAAGAVDPAPLEESSAYIARMYDIRHAAAAIDGAVRALAPPTGAGRLTVLGVLRGGAEFVRIYVKLTTHYMRRAAARRRERAARTAAGPQQRSVES</sequence>
<dbReference type="Gene3D" id="3.40.50.2000">
    <property type="entry name" value="Glycogen Phosphorylase B"/>
    <property type="match status" value="1"/>
</dbReference>
<evidence type="ECO:0000313" key="1">
    <source>
        <dbReference type="EMBL" id="MBD2845939.1"/>
    </source>
</evidence>
<dbReference type="EMBL" id="JACXIZ010000019">
    <property type="protein sequence ID" value="MBD2845939.1"/>
    <property type="molecule type" value="Genomic_DNA"/>
</dbReference>
<dbReference type="SUPFAM" id="SSF53756">
    <property type="entry name" value="UDP-Glycosyltransferase/glycogen phosphorylase"/>
    <property type="match status" value="1"/>
</dbReference>
<accession>A0A927GRR7</accession>
<dbReference type="AlphaFoldDB" id="A0A927GRR7"/>
<evidence type="ECO:0008006" key="3">
    <source>
        <dbReference type="Google" id="ProtNLM"/>
    </source>
</evidence>
<comment type="caution">
    <text evidence="1">The sequence shown here is derived from an EMBL/GenBank/DDBJ whole genome shotgun (WGS) entry which is preliminary data.</text>
</comment>
<dbReference type="Proteomes" id="UP000621560">
    <property type="component" value="Unassembled WGS sequence"/>
</dbReference>
<proteinExistence type="predicted"/>
<keyword evidence="2" id="KW-1185">Reference proteome</keyword>
<gene>
    <name evidence="1" type="ORF">IDH44_12110</name>
</gene>